<evidence type="ECO:0000256" key="1">
    <source>
        <dbReference type="SAM" id="Phobius"/>
    </source>
</evidence>
<gene>
    <name evidence="2" type="ORF">UFOVP372_8</name>
</gene>
<name>A0A6J7WWM0_9CAUD</name>
<reference evidence="2" key="1">
    <citation type="submission" date="2020-05" db="EMBL/GenBank/DDBJ databases">
        <authorList>
            <person name="Chiriac C."/>
            <person name="Salcher M."/>
            <person name="Ghai R."/>
            <person name="Kavagutti S V."/>
        </authorList>
    </citation>
    <scope>NUCLEOTIDE SEQUENCE</scope>
</reference>
<evidence type="ECO:0000313" key="2">
    <source>
        <dbReference type="EMBL" id="CAB5222459.1"/>
    </source>
</evidence>
<keyword evidence="1" id="KW-1133">Transmembrane helix</keyword>
<feature type="transmembrane region" description="Helical" evidence="1">
    <location>
        <begin position="6"/>
        <end position="26"/>
    </location>
</feature>
<protein>
    <submittedName>
        <fullName evidence="2">Uncharacterized protein</fullName>
    </submittedName>
</protein>
<dbReference type="EMBL" id="LR798302">
    <property type="protein sequence ID" value="CAB5222459.1"/>
    <property type="molecule type" value="Genomic_DNA"/>
</dbReference>
<sequence length="30" mass="3178">MITFSIVVSLIFAAVRGLLLIVAALMSGRD</sequence>
<keyword evidence="1" id="KW-0812">Transmembrane</keyword>
<proteinExistence type="predicted"/>
<organism evidence="2">
    <name type="scientific">uncultured Caudovirales phage</name>
    <dbReference type="NCBI Taxonomy" id="2100421"/>
    <lineage>
        <taxon>Viruses</taxon>
        <taxon>Duplodnaviria</taxon>
        <taxon>Heunggongvirae</taxon>
        <taxon>Uroviricota</taxon>
        <taxon>Caudoviricetes</taxon>
        <taxon>Peduoviridae</taxon>
        <taxon>Maltschvirus</taxon>
        <taxon>Maltschvirus maltsch</taxon>
    </lineage>
</organism>
<keyword evidence="1" id="KW-0472">Membrane</keyword>
<accession>A0A6J7WWM0</accession>